<dbReference type="EMBL" id="MQVR01000070">
    <property type="protein sequence ID" value="OKL53308.1"/>
    <property type="molecule type" value="Genomic_DNA"/>
</dbReference>
<dbReference type="Pfam" id="PF08020">
    <property type="entry name" value="DUF1706"/>
    <property type="match status" value="1"/>
</dbReference>
<dbReference type="InterPro" id="IPR034660">
    <property type="entry name" value="DinB/YfiT-like"/>
</dbReference>
<dbReference type="PANTHER" id="PTHR40658">
    <property type="match status" value="1"/>
</dbReference>
<dbReference type="Gene3D" id="1.20.120.450">
    <property type="entry name" value="dinb family like domain"/>
    <property type="match status" value="1"/>
</dbReference>
<dbReference type="OrthoDB" id="4484862at2"/>
<gene>
    <name evidence="1" type="ORF">BSZ39_10205</name>
</gene>
<dbReference type="AlphaFoldDB" id="A0A1Q5Q0A7"/>
<protein>
    <recommendedName>
        <fullName evidence="3">ClbS/DfsB family four-helix bundle protein</fullName>
    </recommendedName>
</protein>
<sequence>MGRAKMKTELLEATTSQWDVLQALIDSMRPEIEKVSLFFGADFDRPEPHWGRDKNLRDVLAHLYAWQKMLFDFVDANQNGTAQSFLPAPHTWRTTPALNTEIWEQYQDTPLGDIQEILASSHSQIIELIGKFTNEELFTKKYFPWTGGTSLGSYFVSAAPSHYDWAIKKLRVHNSQQNKFLPQDSAQRFPITWQFRQAWRQF</sequence>
<dbReference type="Proteomes" id="UP000185628">
    <property type="component" value="Unassembled WGS sequence"/>
</dbReference>
<evidence type="ECO:0000313" key="1">
    <source>
        <dbReference type="EMBL" id="OKL53308.1"/>
    </source>
</evidence>
<reference evidence="2" key="1">
    <citation type="submission" date="2016-12" db="EMBL/GenBank/DDBJ databases">
        <authorList>
            <person name="Meng X."/>
        </authorList>
    </citation>
    <scope>NUCLEOTIDE SEQUENCE [LARGE SCALE GENOMIC DNA]</scope>
    <source>
        <strain evidence="2">DSM 19116</strain>
    </source>
</reference>
<dbReference type="PANTHER" id="PTHR40658:SF4">
    <property type="entry name" value="HYPOTHETICAL CYTOSOLIC PROTEIN"/>
    <property type="match status" value="1"/>
</dbReference>
<accession>A0A1Q5Q0A7</accession>
<keyword evidence="2" id="KW-1185">Reference proteome</keyword>
<organism evidence="1 2">
    <name type="scientific">Bowdeniella nasicola</name>
    <dbReference type="NCBI Taxonomy" id="208480"/>
    <lineage>
        <taxon>Bacteria</taxon>
        <taxon>Bacillati</taxon>
        <taxon>Actinomycetota</taxon>
        <taxon>Actinomycetes</taxon>
        <taxon>Actinomycetales</taxon>
        <taxon>Actinomycetaceae</taxon>
        <taxon>Bowdeniella</taxon>
    </lineage>
</organism>
<dbReference type="PIRSF" id="PIRSF031551">
    <property type="entry name" value="DUF1706"/>
    <property type="match status" value="1"/>
</dbReference>
<dbReference type="InterPro" id="IPR012550">
    <property type="entry name" value="DUF1706"/>
</dbReference>
<evidence type="ECO:0000313" key="2">
    <source>
        <dbReference type="Proteomes" id="UP000185628"/>
    </source>
</evidence>
<comment type="caution">
    <text evidence="1">The sequence shown here is derived from an EMBL/GenBank/DDBJ whole genome shotgun (WGS) entry which is preliminary data.</text>
</comment>
<evidence type="ECO:0008006" key="3">
    <source>
        <dbReference type="Google" id="ProtNLM"/>
    </source>
</evidence>
<proteinExistence type="predicted"/>
<name>A0A1Q5Q0A7_9ACTO</name>